<dbReference type="AlphaFoldDB" id="A0A813W2R7"/>
<protein>
    <recommendedName>
        <fullName evidence="2">NAD-dependent epimerase/dehydratase domain-containing protein</fullName>
    </recommendedName>
</protein>
<dbReference type="Gene3D" id="3.90.1150.10">
    <property type="entry name" value="Aspartate Aminotransferase, domain 1"/>
    <property type="match status" value="1"/>
</dbReference>
<dbReference type="SUPFAM" id="SSF51735">
    <property type="entry name" value="NAD(P)-binding Rossmann-fold domains"/>
    <property type="match status" value="1"/>
</dbReference>
<evidence type="ECO:0000313" key="6">
    <source>
        <dbReference type="Proteomes" id="UP000663877"/>
    </source>
</evidence>
<sequence length="781" mass="88961">MPTTTSSSTSGSPNSHFHSPLSHTSSALDNSVASWRSAIATEWNVRRAADKEKECVLFPLAMNPFGEDEIIAMTEVLLSGRLTLGSQVEKAEKKFAEVVGIPYVVMVNSGSSANLLAVSAITNKLRPIHCDPGDEVLVPAVCWSTSVFPLLQNGLRPIFVDVDPRTFNVTLAELERKLTPRVKAVMAVHVLGNSIDMRQMMTFVTRHKLMLIEDTCESLGSFCETNTGNERQMLGTFGDFGSFSFYFSHHITSGEGGMITCKTEEDYNLLRCLRAHGWTRHLTNRQIVEELYPDIDSRFLFVNIGYNLRPLEVQGAMLSVQIDKLSQFNACRRDNLKRIREIISRNERFHRLMSLMEASPGVDPAWFGVGVLLHRPYAHQRLEFLKYLEENGIENRPIISGNFIRQPCIAAFCEREHPENYPGAEVIHKRGFFIGIHQIALDQTVIEKLVEIMLAFPFQPQHVILVTGSHRMLGKYIQNIVLKQTLEEETVSSDLSLTENKIKTKNSEWIFLTQDDGDLRQIEDVTNIFKRFQPTRILHCAAYIASNEDMCNKPVDFWLDNVKLNNNILQIAFEFQLWSGPIKVISILSTNIFLENTQHLKAESYIFAQKSLQQLIRWYRQQHNCSFISILSDNVFGVYEDINNDTDQFVNTLIMKIINQQENDPSTSVVLTNTCTTECEILFAHDYAKIIIWAMENYDEDETLLVSGQTISILELVQLICQHANFVGGFTFDNNAEYNRLLYDTNSIARLNPPIQMTSLSTGIQHTVEWYRNKKCKESII</sequence>
<dbReference type="EMBL" id="CAJNOM010000294">
    <property type="protein sequence ID" value="CAF1328750.1"/>
    <property type="molecule type" value="Genomic_DNA"/>
</dbReference>
<dbReference type="PANTHER" id="PTHR30244">
    <property type="entry name" value="TRANSAMINASE"/>
    <property type="match status" value="1"/>
</dbReference>
<dbReference type="EMBL" id="CAJNOI010000023">
    <property type="protein sequence ID" value="CAF0846233.1"/>
    <property type="molecule type" value="Genomic_DNA"/>
</dbReference>
<accession>A0A813W2R7</accession>
<dbReference type="OrthoDB" id="422066at2759"/>
<dbReference type="InterPro" id="IPR036291">
    <property type="entry name" value="NAD(P)-bd_dom_sf"/>
</dbReference>
<evidence type="ECO:0000313" key="5">
    <source>
        <dbReference type="Proteomes" id="UP000663832"/>
    </source>
</evidence>
<dbReference type="InterPro" id="IPR015421">
    <property type="entry name" value="PyrdxlP-dep_Trfase_major"/>
</dbReference>
<dbReference type="Proteomes" id="UP000663877">
    <property type="component" value="Unassembled WGS sequence"/>
</dbReference>
<evidence type="ECO:0000313" key="4">
    <source>
        <dbReference type="EMBL" id="CAF1328750.1"/>
    </source>
</evidence>
<gene>
    <name evidence="3" type="ORF">BJG266_LOCUS7590</name>
    <name evidence="4" type="ORF">QVE165_LOCUS32766</name>
</gene>
<dbReference type="SUPFAM" id="SSF53383">
    <property type="entry name" value="PLP-dependent transferases"/>
    <property type="match status" value="1"/>
</dbReference>
<dbReference type="Pfam" id="PF01370">
    <property type="entry name" value="Epimerase"/>
    <property type="match status" value="1"/>
</dbReference>
<dbReference type="GO" id="GO:0000271">
    <property type="term" value="P:polysaccharide biosynthetic process"/>
    <property type="evidence" value="ECO:0007669"/>
    <property type="project" value="TreeGrafter"/>
</dbReference>
<feature type="region of interest" description="Disordered" evidence="1">
    <location>
        <begin position="1"/>
        <end position="23"/>
    </location>
</feature>
<organism evidence="3 6">
    <name type="scientific">Adineta steineri</name>
    <dbReference type="NCBI Taxonomy" id="433720"/>
    <lineage>
        <taxon>Eukaryota</taxon>
        <taxon>Metazoa</taxon>
        <taxon>Spiralia</taxon>
        <taxon>Gnathifera</taxon>
        <taxon>Rotifera</taxon>
        <taxon>Eurotatoria</taxon>
        <taxon>Bdelloidea</taxon>
        <taxon>Adinetida</taxon>
        <taxon>Adinetidae</taxon>
        <taxon>Adineta</taxon>
    </lineage>
</organism>
<feature type="domain" description="NAD-dependent epimerase/dehydratase" evidence="2">
    <location>
        <begin position="464"/>
        <end position="702"/>
    </location>
</feature>
<reference evidence="3" key="1">
    <citation type="submission" date="2021-02" db="EMBL/GenBank/DDBJ databases">
        <authorList>
            <person name="Nowell W R."/>
        </authorList>
    </citation>
    <scope>NUCLEOTIDE SEQUENCE</scope>
</reference>
<dbReference type="InterPro" id="IPR001509">
    <property type="entry name" value="Epimerase_deHydtase"/>
</dbReference>
<proteinExistence type="predicted"/>
<dbReference type="InterPro" id="IPR015422">
    <property type="entry name" value="PyrdxlP-dep_Trfase_small"/>
</dbReference>
<dbReference type="InterPro" id="IPR000653">
    <property type="entry name" value="DegT/StrS_aminotransferase"/>
</dbReference>
<dbReference type="Gene3D" id="3.40.50.720">
    <property type="entry name" value="NAD(P)-binding Rossmann-like Domain"/>
    <property type="match status" value="1"/>
</dbReference>
<dbReference type="Proteomes" id="UP000663832">
    <property type="component" value="Unassembled WGS sequence"/>
</dbReference>
<dbReference type="GO" id="GO:0008483">
    <property type="term" value="F:transaminase activity"/>
    <property type="evidence" value="ECO:0007669"/>
    <property type="project" value="TreeGrafter"/>
</dbReference>
<feature type="compositionally biased region" description="Polar residues" evidence="1">
    <location>
        <begin position="11"/>
        <end position="23"/>
    </location>
</feature>
<comment type="caution">
    <text evidence="3">The sequence shown here is derived from an EMBL/GenBank/DDBJ whole genome shotgun (WGS) entry which is preliminary data.</text>
</comment>
<dbReference type="InterPro" id="IPR015424">
    <property type="entry name" value="PyrdxlP-dep_Trfase"/>
</dbReference>
<evidence type="ECO:0000313" key="3">
    <source>
        <dbReference type="EMBL" id="CAF0846233.1"/>
    </source>
</evidence>
<dbReference type="GO" id="GO:0030170">
    <property type="term" value="F:pyridoxal phosphate binding"/>
    <property type="evidence" value="ECO:0007669"/>
    <property type="project" value="TreeGrafter"/>
</dbReference>
<evidence type="ECO:0000259" key="2">
    <source>
        <dbReference type="Pfam" id="PF01370"/>
    </source>
</evidence>
<dbReference type="Pfam" id="PF01041">
    <property type="entry name" value="DegT_DnrJ_EryC1"/>
    <property type="match status" value="1"/>
</dbReference>
<dbReference type="CDD" id="cd00616">
    <property type="entry name" value="AHBA_syn"/>
    <property type="match status" value="1"/>
</dbReference>
<name>A0A813W2R7_9BILA</name>
<dbReference type="PANTHER" id="PTHR30244:SF34">
    <property type="entry name" value="DTDP-4-AMINO-4,6-DIDEOXYGALACTOSE TRANSAMINASE"/>
    <property type="match status" value="1"/>
</dbReference>
<feature type="compositionally biased region" description="Low complexity" evidence="1">
    <location>
        <begin position="1"/>
        <end position="10"/>
    </location>
</feature>
<keyword evidence="5" id="KW-1185">Reference proteome</keyword>
<dbReference type="Gene3D" id="3.90.25.10">
    <property type="entry name" value="UDP-galactose 4-epimerase, domain 1"/>
    <property type="match status" value="1"/>
</dbReference>
<dbReference type="Gene3D" id="3.40.640.10">
    <property type="entry name" value="Type I PLP-dependent aspartate aminotransferase-like (Major domain)"/>
    <property type="match status" value="1"/>
</dbReference>
<evidence type="ECO:0000256" key="1">
    <source>
        <dbReference type="SAM" id="MobiDB-lite"/>
    </source>
</evidence>